<feature type="domain" description="HTH cro/C1-type" evidence="1">
    <location>
        <begin position="36"/>
        <end position="91"/>
    </location>
</feature>
<dbReference type="SMART" id="SM00530">
    <property type="entry name" value="HTH_XRE"/>
    <property type="match status" value="1"/>
</dbReference>
<evidence type="ECO:0000313" key="6">
    <source>
        <dbReference type="Proteomes" id="UP000181962"/>
    </source>
</evidence>
<dbReference type="OrthoDB" id="9795596at2"/>
<dbReference type="EMBL" id="JBEPTQ010000002">
    <property type="protein sequence ID" value="MET4724641.1"/>
    <property type="molecule type" value="Genomic_DNA"/>
</dbReference>
<dbReference type="STRING" id="375.BKD09_RS40795"/>
<dbReference type="EMBL" id="CP017637">
    <property type="protein sequence ID" value="APG14710.1"/>
    <property type="molecule type" value="Genomic_DNA"/>
</dbReference>
<keyword evidence="7" id="KW-1185">Reference proteome</keyword>
<organism evidence="3 5">
    <name type="scientific">Bradyrhizobium japonicum</name>
    <dbReference type="NCBI Taxonomy" id="375"/>
    <lineage>
        <taxon>Bacteria</taxon>
        <taxon>Pseudomonadati</taxon>
        <taxon>Pseudomonadota</taxon>
        <taxon>Alphaproteobacteria</taxon>
        <taxon>Hyphomicrobiales</taxon>
        <taxon>Nitrobacteraceae</taxon>
        <taxon>Bradyrhizobium</taxon>
    </lineage>
</organism>
<dbReference type="InterPro" id="IPR010982">
    <property type="entry name" value="Lambda_DNA-bd_dom_sf"/>
</dbReference>
<evidence type="ECO:0000313" key="4">
    <source>
        <dbReference type="EMBL" id="MET4724641.1"/>
    </source>
</evidence>
<dbReference type="SUPFAM" id="SSF47413">
    <property type="entry name" value="lambda repressor-like DNA-binding domains"/>
    <property type="match status" value="1"/>
</dbReference>
<dbReference type="GO" id="GO:0003677">
    <property type="term" value="F:DNA binding"/>
    <property type="evidence" value="ECO:0007669"/>
    <property type="project" value="UniProtKB-KW"/>
</dbReference>
<reference evidence="2 6" key="2">
    <citation type="submission" date="2016-11" db="EMBL/GenBank/DDBJ databases">
        <title>Complete Genome Sequence of Bradyrhizobium sp. strain J5, an isolated from soybean nodule in Hokkaido.</title>
        <authorList>
            <person name="Kanehara K."/>
        </authorList>
    </citation>
    <scope>NUCLEOTIDE SEQUENCE [LARGE SCALE GENOMIC DNA]</scope>
    <source>
        <strain evidence="2 6">J5</strain>
    </source>
</reference>
<dbReference type="Proteomes" id="UP000181962">
    <property type="component" value="Chromosome"/>
</dbReference>
<evidence type="ECO:0000313" key="3">
    <source>
        <dbReference type="EMBL" id="KGT74101.1"/>
    </source>
</evidence>
<dbReference type="AlphaFoldDB" id="A0A0A3XLS0"/>
<dbReference type="PROSITE" id="PS50943">
    <property type="entry name" value="HTH_CROC1"/>
    <property type="match status" value="1"/>
</dbReference>
<dbReference type="Gene3D" id="1.10.260.40">
    <property type="entry name" value="lambda repressor-like DNA-binding domains"/>
    <property type="match status" value="1"/>
</dbReference>
<gene>
    <name evidence="4" type="ORF">ABIF63_008747</name>
    <name evidence="2" type="ORF">BKD09_40795</name>
    <name evidence="3" type="ORF">MA20_40610</name>
</gene>
<evidence type="ECO:0000313" key="7">
    <source>
        <dbReference type="Proteomes" id="UP001549291"/>
    </source>
</evidence>
<keyword evidence="4" id="KW-0238">DNA-binding</keyword>
<reference evidence="3 5" key="1">
    <citation type="submission" date="2014-09" db="EMBL/GenBank/DDBJ databases">
        <title>Draft genome of Bradyrhizobium japonicum Is-34.</title>
        <authorList>
            <person name="Tsurumaru H."/>
            <person name="Yamakawa T."/>
            <person name="Hashimoto S."/>
            <person name="Okizaki K."/>
            <person name="Kanesaki Y."/>
            <person name="Yoshikawa H."/>
            <person name="Yajima S."/>
        </authorList>
    </citation>
    <scope>NUCLEOTIDE SEQUENCE [LARGE SCALE GENOMIC DNA]</scope>
    <source>
        <strain evidence="3 5">Is-34</strain>
    </source>
</reference>
<dbReference type="Pfam" id="PF13744">
    <property type="entry name" value="HTH_37"/>
    <property type="match status" value="1"/>
</dbReference>
<protein>
    <submittedName>
        <fullName evidence="3">XRE family transcriptional regulator</fullName>
    </submittedName>
    <submittedName>
        <fullName evidence="4">XRE-type DNA-binding protein</fullName>
    </submittedName>
</protein>
<dbReference type="CDD" id="cd00093">
    <property type="entry name" value="HTH_XRE"/>
    <property type="match status" value="1"/>
</dbReference>
<dbReference type="Proteomes" id="UP001549291">
    <property type="component" value="Unassembled WGS sequence"/>
</dbReference>
<sequence>MSKAIKATAGSDNIFADLGFANPEEELLKAKLIRELRAIIKRRKLTQTKAAELLGLKQPDVSALVTGRVGKFSIDRIVRCLDRLNYRVDVVIRHKPVRRASSRAAA</sequence>
<evidence type="ECO:0000313" key="5">
    <source>
        <dbReference type="Proteomes" id="UP000030377"/>
    </source>
</evidence>
<proteinExistence type="predicted"/>
<dbReference type="PATRIC" id="fig|375.38.peg.224"/>
<accession>A0A0A3XLS0</accession>
<dbReference type="KEGG" id="bjp:RN69_37575"/>
<dbReference type="GeneID" id="92969539"/>
<dbReference type="RefSeq" id="WP_011084909.1">
    <property type="nucleotide sequence ID" value="NZ_BJNK01000048.1"/>
</dbReference>
<reference evidence="4 7" key="3">
    <citation type="submission" date="2024-06" db="EMBL/GenBank/DDBJ databases">
        <title>Genomic Encyclopedia of Type Strains, Phase V (KMG-V): Genome sequencing to study the core and pangenomes of soil and plant-associated prokaryotes.</title>
        <authorList>
            <person name="Whitman W."/>
        </authorList>
    </citation>
    <scope>NUCLEOTIDE SEQUENCE [LARGE SCALE GENOMIC DNA]</scope>
    <source>
        <strain evidence="4 7">USDA 160</strain>
    </source>
</reference>
<name>A0A0A3XLS0_BRAJP</name>
<dbReference type="InterPro" id="IPR039554">
    <property type="entry name" value="HigA2-like_HTH"/>
</dbReference>
<evidence type="ECO:0000313" key="2">
    <source>
        <dbReference type="EMBL" id="APG14710.1"/>
    </source>
</evidence>
<evidence type="ECO:0000259" key="1">
    <source>
        <dbReference type="PROSITE" id="PS50943"/>
    </source>
</evidence>
<dbReference type="InterPro" id="IPR001387">
    <property type="entry name" value="Cro/C1-type_HTH"/>
</dbReference>
<dbReference type="Proteomes" id="UP000030377">
    <property type="component" value="Unassembled WGS sequence"/>
</dbReference>
<dbReference type="EMBL" id="JRPN01000036">
    <property type="protein sequence ID" value="KGT74101.1"/>
    <property type="molecule type" value="Genomic_DNA"/>
</dbReference>